<reference evidence="4 5" key="1">
    <citation type="submission" date="2021-06" db="EMBL/GenBank/DDBJ databases">
        <authorList>
            <person name="Palmer J.M."/>
        </authorList>
    </citation>
    <scope>NUCLEOTIDE SEQUENCE [LARGE SCALE GENOMIC DNA]</scope>
    <source>
        <strain evidence="4 5">MEX-2019</strain>
        <tissue evidence="4">Muscle</tissue>
    </source>
</reference>
<dbReference type="SUPFAM" id="SSF48371">
    <property type="entry name" value="ARM repeat"/>
    <property type="match status" value="1"/>
</dbReference>
<feature type="region of interest" description="Disordered" evidence="1">
    <location>
        <begin position="737"/>
        <end position="761"/>
    </location>
</feature>
<evidence type="ECO:0000256" key="1">
    <source>
        <dbReference type="SAM" id="MobiDB-lite"/>
    </source>
</evidence>
<evidence type="ECO:0000313" key="5">
    <source>
        <dbReference type="Proteomes" id="UP001311232"/>
    </source>
</evidence>
<dbReference type="Pfam" id="PF11229">
    <property type="entry name" value="Focadhesin"/>
    <property type="match status" value="1"/>
</dbReference>
<dbReference type="InterPro" id="IPR022542">
    <property type="entry name" value="FOCAD/RST1_DUF3730"/>
</dbReference>
<feature type="compositionally biased region" description="Acidic residues" evidence="1">
    <location>
        <begin position="742"/>
        <end position="758"/>
    </location>
</feature>
<evidence type="ECO:0000313" key="4">
    <source>
        <dbReference type="EMBL" id="KAK5608490.1"/>
    </source>
</evidence>
<dbReference type="InterPro" id="IPR021392">
    <property type="entry name" value="Focadhesin_C"/>
</dbReference>
<dbReference type="GO" id="GO:0060147">
    <property type="term" value="P:regulation of post-transcriptional gene silencing"/>
    <property type="evidence" value="ECO:0007669"/>
    <property type="project" value="InterPro"/>
</dbReference>
<protein>
    <recommendedName>
        <fullName evidence="6">Focadhesin</fullName>
    </recommendedName>
</protein>
<gene>
    <name evidence="4" type="ORF">CRENBAI_024698</name>
</gene>
<accession>A0AAV9RHP9</accession>
<name>A0AAV9RHP9_9TELE</name>
<proteinExistence type="predicted"/>
<evidence type="ECO:0000259" key="2">
    <source>
        <dbReference type="Pfam" id="PF11229"/>
    </source>
</evidence>
<evidence type="ECO:0008006" key="6">
    <source>
        <dbReference type="Google" id="ProtNLM"/>
    </source>
</evidence>
<sequence length="1809" mass="198210">MAESFRTRFDFPSPVIQAQALRNLVAAVLKEKGSDGQISQSSTQGPALEALWQQCCSDCALVRSTCCDAVVLLVDQGHADLQFILNSVLNLLPSARYVQGLIKVIGRLLQMQADQRQEETNFTCPYSIRSCPHPYITALENRADCWPVLLLEIDDFICQAADRNKASYITMLAPFLRYLYCEPQRQSQHALLRQSLLRVLLPTKPGAGWTPESKNQEKTTAVSDSLLLCLCQLVPYLQVDSVDAVLEMCGFVNTLLQSLIGAPGELWTSERARLLVQLLCACHQCLKLNGDCRPLLNLIQQLLPACKVWPVDELMMGVALLLPEAPAAQQNSLLKLALSLAPEQAELSHWLSPILVLPLLQLLSCSRLTEPLADPTTHSLNYSLAHSLLDSISKPTSKARQPSPTLTLPLSSWYGELSVALSILHKVALDPSAATDWLLAVNSALTSVQRLSSSLTLVVTYLLITTTEDICLLALKASQAIAAADPCQVSSLIPVLLFKLSKETNPGLTHAVLNCLPNLGTHKLCVPMVLQTLHMLGSSPKLRAVAMRLMTALWKRQDRVYPELQRLLGQQDTRVIVGKETQWEQILARAACLRDICRERPYQHGGDMLAAITLTLKQCNRPDLATPAALSLQGLQELCRAEVVDMISTWRSLGAELSCDFRPLMIKAIAELLSLVPQLAVKSEEYEKLKSEVVSFLWSYATSQDPEVSCCGYKALAAFPETVHTILHLPEAARPVVKVSESEDGGDEKDEGEEEEEKDLSIPGPSYMKLMALTSISVLSAFENFLTSLVKQEMSQMPRGVYFSALRGAGLRSDHGKTVAGIPSFILKTYEKNKQPGLKPGLAAGLLLCYELPVQVDRNGKPLDRFLVSRSRSYQQTLTALIHEVNIQPSEWHRALLLPQAWRGFMSRAFHAVLQGRRADLEMQQKQGNEEPQELQYKQHCAWLWTRDQLTDVLKTATKDSPVVQGNSILALSGLAAVVAKYESNLPTDSSGSLGAGPEFVPTASWLSMVLDTLLSIISSSYKAKGQVFPWFLHRSYSGENTASAIARSCASLALSLLVPVLVVWQKDSLVPVLSVLQAGLPGLPSADDSQVVQFHSGLALGMVLSSLHHQCLSDSSVQEDTHLLSNHLDALESCCFNPNLEYNTGCVLGMGLVLSALCSRGQVDQQVHVSRTLDKLLANLQDSSGQGRMLQEVLSYSVACVSVSAFSGGLIDAAKAEEVLNTLRTLTEESQQTPGFSLALGLVVHGLSVSGHGKAEDIHPRLLAAWVKILLAEGCPTMQRLAAANGLVALVGSENCLIQLQSEVEHSSQQQSRLNEVIHAITQIITFSGAIGLQSNSACLIGHLHLAHMSTSHSHTAVPQDFSYLPEKSVIRSITDFITEAGKKGPEFSHPSLVRTALSALASVGATFQYPPVNWSAVLSPLMRLSFGEDIQHQCVVLAASQAQSSKSASLFLGSWLSPPLVHSLSHRTRAHLYETLGVWMKHVAEDKLQVYVQSLGLQQFQDDVRAHRLSLCHSLLQGLAKAMVLPNPPNHCWTILCSSAEKIFSLLPSQIQDAEVDLYVGIAKCLSEMSDTEIDRIVQVSQAQMEKSCFVLAYLTSQGRVPLLSLNDVIAGVLRGWPSCRVGWILLQTFYQCRLVASANTGVSRRMEWLLELMGHIRNIGYGATSVTCGETKLATDFLFQLFAAAVISWGDHFMPLLFGIRPQWFPWQPDSKPPMLTHSLYAAVSLTDLALPQCLLGVSHSLPLLLDKEPWSSQTHKFIDWLLSIAEGPKENLSAITISTAKAALVCLKGSTEFRKKAVWTRAYGW</sequence>
<dbReference type="PANTHER" id="PTHR16212:SF4">
    <property type="entry name" value="FOCADHESIN"/>
    <property type="match status" value="1"/>
</dbReference>
<dbReference type="Pfam" id="PF12530">
    <property type="entry name" value="DUF3730"/>
    <property type="match status" value="1"/>
</dbReference>
<dbReference type="InterPro" id="IPR016024">
    <property type="entry name" value="ARM-type_fold"/>
</dbReference>
<comment type="caution">
    <text evidence="4">The sequence shown here is derived from an EMBL/GenBank/DDBJ whole genome shotgun (WGS) entry which is preliminary data.</text>
</comment>
<feature type="domain" description="Focadhesin C-terminal" evidence="2">
    <location>
        <begin position="1221"/>
        <end position="1809"/>
    </location>
</feature>
<dbReference type="PANTHER" id="PTHR16212">
    <property type="entry name" value="FOCADHESIN FAMILY MEMBER"/>
    <property type="match status" value="1"/>
</dbReference>
<dbReference type="EMBL" id="JAHHUM010001806">
    <property type="protein sequence ID" value="KAK5608490.1"/>
    <property type="molecule type" value="Genomic_DNA"/>
</dbReference>
<dbReference type="Proteomes" id="UP001311232">
    <property type="component" value="Unassembled WGS sequence"/>
</dbReference>
<evidence type="ECO:0000259" key="3">
    <source>
        <dbReference type="Pfam" id="PF12530"/>
    </source>
</evidence>
<feature type="domain" description="DUF3730" evidence="3">
    <location>
        <begin position="493"/>
        <end position="716"/>
    </location>
</feature>
<dbReference type="InterPro" id="IPR045163">
    <property type="entry name" value="Focadhesin/RST1"/>
</dbReference>
<organism evidence="4 5">
    <name type="scientific">Crenichthys baileyi</name>
    <name type="common">White River springfish</name>
    <dbReference type="NCBI Taxonomy" id="28760"/>
    <lineage>
        <taxon>Eukaryota</taxon>
        <taxon>Metazoa</taxon>
        <taxon>Chordata</taxon>
        <taxon>Craniata</taxon>
        <taxon>Vertebrata</taxon>
        <taxon>Euteleostomi</taxon>
        <taxon>Actinopterygii</taxon>
        <taxon>Neopterygii</taxon>
        <taxon>Teleostei</taxon>
        <taxon>Neoteleostei</taxon>
        <taxon>Acanthomorphata</taxon>
        <taxon>Ovalentaria</taxon>
        <taxon>Atherinomorphae</taxon>
        <taxon>Cyprinodontiformes</taxon>
        <taxon>Goodeidae</taxon>
        <taxon>Crenichthys</taxon>
    </lineage>
</organism>
<keyword evidence="5" id="KW-1185">Reference proteome</keyword>